<protein>
    <submittedName>
        <fullName evidence="5">Uncharacterized protein</fullName>
    </submittedName>
</protein>
<keyword evidence="2" id="KW-0808">Transferase</keyword>
<comment type="caution">
    <text evidence="5">The sequence shown here is derived from an EMBL/GenBank/DDBJ whole genome shotgun (WGS) entry which is preliminary data.</text>
</comment>
<dbReference type="GO" id="GO:0004337">
    <property type="term" value="F:(2E,6E)-farnesyl diphosphate synthase activity"/>
    <property type="evidence" value="ECO:0007669"/>
    <property type="project" value="TreeGrafter"/>
</dbReference>
<accession>A0A9W9WB39</accession>
<dbReference type="Proteomes" id="UP001147747">
    <property type="component" value="Unassembled WGS sequence"/>
</dbReference>
<reference evidence="5" key="2">
    <citation type="journal article" date="2023" name="IMA Fungus">
        <title>Comparative genomic study of the Penicillium genus elucidates a diverse pangenome and 15 lateral gene transfer events.</title>
        <authorList>
            <person name="Petersen C."/>
            <person name="Sorensen T."/>
            <person name="Nielsen M.R."/>
            <person name="Sondergaard T.E."/>
            <person name="Sorensen J.L."/>
            <person name="Fitzpatrick D.A."/>
            <person name="Frisvad J.C."/>
            <person name="Nielsen K.L."/>
        </authorList>
    </citation>
    <scope>NUCLEOTIDE SEQUENCE</scope>
    <source>
        <strain evidence="5">IBT 29677</strain>
    </source>
</reference>
<dbReference type="AlphaFoldDB" id="A0A9W9WB39"/>
<dbReference type="GO" id="GO:0046165">
    <property type="term" value="P:alcohol biosynthetic process"/>
    <property type="evidence" value="ECO:0007669"/>
    <property type="project" value="UniProtKB-ARBA"/>
</dbReference>
<comment type="cofactor">
    <cofactor evidence="1">
        <name>Mg(2+)</name>
        <dbReference type="ChEBI" id="CHEBI:18420"/>
    </cofactor>
</comment>
<dbReference type="GO" id="GO:0043386">
    <property type="term" value="P:mycotoxin biosynthetic process"/>
    <property type="evidence" value="ECO:0007669"/>
    <property type="project" value="UniProtKB-ARBA"/>
</dbReference>
<evidence type="ECO:0000256" key="2">
    <source>
        <dbReference type="ARBA" id="ARBA00022679"/>
    </source>
</evidence>
<dbReference type="GO" id="GO:0046872">
    <property type="term" value="F:metal ion binding"/>
    <property type="evidence" value="ECO:0007669"/>
    <property type="project" value="UniProtKB-KW"/>
</dbReference>
<dbReference type="EMBL" id="JAPZBU010000003">
    <property type="protein sequence ID" value="KAJ5414264.1"/>
    <property type="molecule type" value="Genomic_DNA"/>
</dbReference>
<dbReference type="PANTHER" id="PTHR11525">
    <property type="entry name" value="FARNESYL-PYROPHOSPHATE SYNTHETASE"/>
    <property type="match status" value="1"/>
</dbReference>
<proteinExistence type="predicted"/>
<dbReference type="GO" id="GO:0004161">
    <property type="term" value="F:dimethylallyltranstransferase activity"/>
    <property type="evidence" value="ECO:0007669"/>
    <property type="project" value="TreeGrafter"/>
</dbReference>
<keyword evidence="6" id="KW-1185">Reference proteome</keyword>
<dbReference type="InterPro" id="IPR039702">
    <property type="entry name" value="FPS1-like"/>
</dbReference>
<evidence type="ECO:0000313" key="5">
    <source>
        <dbReference type="EMBL" id="KAJ5414264.1"/>
    </source>
</evidence>
<reference evidence="5" key="1">
    <citation type="submission" date="2022-12" db="EMBL/GenBank/DDBJ databases">
        <authorList>
            <person name="Petersen C."/>
        </authorList>
    </citation>
    <scope>NUCLEOTIDE SEQUENCE</scope>
    <source>
        <strain evidence="5">IBT 29677</strain>
    </source>
</reference>
<keyword evidence="4" id="KW-0460">Magnesium</keyword>
<dbReference type="RefSeq" id="XP_056494110.1">
    <property type="nucleotide sequence ID" value="XM_056625528.1"/>
</dbReference>
<evidence type="ECO:0000256" key="3">
    <source>
        <dbReference type="ARBA" id="ARBA00022723"/>
    </source>
</evidence>
<dbReference type="GO" id="GO:0005737">
    <property type="term" value="C:cytoplasm"/>
    <property type="evidence" value="ECO:0007669"/>
    <property type="project" value="TreeGrafter"/>
</dbReference>
<dbReference type="OrthoDB" id="10257492at2759"/>
<dbReference type="InterPro" id="IPR008949">
    <property type="entry name" value="Isoprenoid_synthase_dom_sf"/>
</dbReference>
<dbReference type="GO" id="GO:0045337">
    <property type="term" value="P:farnesyl diphosphate biosynthetic process"/>
    <property type="evidence" value="ECO:0007669"/>
    <property type="project" value="TreeGrafter"/>
</dbReference>
<dbReference type="Pfam" id="PF00348">
    <property type="entry name" value="polyprenyl_synt"/>
    <property type="match status" value="1"/>
</dbReference>
<dbReference type="InterPro" id="IPR000092">
    <property type="entry name" value="Polyprenyl_synt"/>
</dbReference>
<dbReference type="Gene3D" id="1.10.600.10">
    <property type="entry name" value="Farnesyl Diphosphate Synthase"/>
    <property type="match status" value="1"/>
</dbReference>
<dbReference type="PANTHER" id="PTHR11525:SF0">
    <property type="entry name" value="FARNESYL PYROPHOSPHATE SYNTHASE"/>
    <property type="match status" value="1"/>
</dbReference>
<dbReference type="SUPFAM" id="SSF48576">
    <property type="entry name" value="Terpenoid synthases"/>
    <property type="match status" value="1"/>
</dbReference>
<evidence type="ECO:0000256" key="1">
    <source>
        <dbReference type="ARBA" id="ARBA00001946"/>
    </source>
</evidence>
<gene>
    <name evidence="5" type="ORF">N7509_000891</name>
</gene>
<evidence type="ECO:0000256" key="4">
    <source>
        <dbReference type="ARBA" id="ARBA00022842"/>
    </source>
</evidence>
<name>A0A9W9WB39_9EURO</name>
<evidence type="ECO:0000313" key="6">
    <source>
        <dbReference type="Proteomes" id="UP001147747"/>
    </source>
</evidence>
<organism evidence="5 6">
    <name type="scientific">Penicillium cosmopolitanum</name>
    <dbReference type="NCBI Taxonomy" id="1131564"/>
    <lineage>
        <taxon>Eukaryota</taxon>
        <taxon>Fungi</taxon>
        <taxon>Dikarya</taxon>
        <taxon>Ascomycota</taxon>
        <taxon>Pezizomycotina</taxon>
        <taxon>Eurotiomycetes</taxon>
        <taxon>Eurotiomycetidae</taxon>
        <taxon>Eurotiales</taxon>
        <taxon>Aspergillaceae</taxon>
        <taxon>Penicillium</taxon>
    </lineage>
</organism>
<sequence length="171" mass="19476">MTIVENKTSNYTNYVPIALPILYLGIASPKRLREVYKAAMTLGLIFQARDDFLDVYGDPRITGKIGTDIQENKCSWLPVTPLEYSNDEQKKLLETCYGTEKNSDIVKVKVKALFDHLDLAEKSRRWDERVMGEARALFQGSSDAGLKEVFTLFLSKYLQDPRRGVPRPAKL</sequence>
<dbReference type="GeneID" id="81364508"/>
<keyword evidence="3" id="KW-0479">Metal-binding</keyword>